<dbReference type="EMBL" id="LAZR01001014">
    <property type="protein sequence ID" value="KKN52549.1"/>
    <property type="molecule type" value="Genomic_DNA"/>
</dbReference>
<dbReference type="InterPro" id="IPR029058">
    <property type="entry name" value="AB_hydrolase_fold"/>
</dbReference>
<evidence type="ECO:0000313" key="2">
    <source>
        <dbReference type="EMBL" id="KKN52549.1"/>
    </source>
</evidence>
<organism evidence="2">
    <name type="scientific">marine sediment metagenome</name>
    <dbReference type="NCBI Taxonomy" id="412755"/>
    <lineage>
        <taxon>unclassified sequences</taxon>
        <taxon>metagenomes</taxon>
        <taxon>ecological metagenomes</taxon>
    </lineage>
</organism>
<name>A0A0F9RC82_9ZZZZ</name>
<sequence length="282" mass="32609">MKNFQGYYEGRETRKLFYQKWTPDSGRFKAIVIGIHGWGTHSDRMEIPAIYFVKHDYALYSFDLRGHWRNAGELPGHIDSMDHIQKDIVLFKDFILKEVDQKKVFLMGHSFGGLVSIIFAINHPAISGVLISSPLLGMFKKLSIGKKVIKTVSKTISKLAPTKILNNIIDQNQLTSDLKILRKHISDNNRTNVISAKSASEIDKFSKWAMDNARNLSCPILVMQAGKDKIVDRQKTKEFFGQVKSKDKKYKEYEGFLHELWNEKGRAQVFQDMYIWLEKHLK</sequence>
<reference evidence="2" key="1">
    <citation type="journal article" date="2015" name="Nature">
        <title>Complex archaea that bridge the gap between prokaryotes and eukaryotes.</title>
        <authorList>
            <person name="Spang A."/>
            <person name="Saw J.H."/>
            <person name="Jorgensen S.L."/>
            <person name="Zaremba-Niedzwiedzka K."/>
            <person name="Martijn J."/>
            <person name="Lind A.E."/>
            <person name="van Eijk R."/>
            <person name="Schleper C."/>
            <person name="Guy L."/>
            <person name="Ettema T.J."/>
        </authorList>
    </citation>
    <scope>NUCLEOTIDE SEQUENCE</scope>
</reference>
<dbReference type="SUPFAM" id="SSF53474">
    <property type="entry name" value="alpha/beta-Hydrolases"/>
    <property type="match status" value="1"/>
</dbReference>
<comment type="caution">
    <text evidence="2">The sequence shown here is derived from an EMBL/GenBank/DDBJ whole genome shotgun (WGS) entry which is preliminary data.</text>
</comment>
<protein>
    <recommendedName>
        <fullName evidence="1">Serine aminopeptidase S33 domain-containing protein</fullName>
    </recommendedName>
</protein>
<dbReference type="AlphaFoldDB" id="A0A0F9RC82"/>
<feature type="domain" description="Serine aminopeptidase S33" evidence="1">
    <location>
        <begin position="28"/>
        <end position="264"/>
    </location>
</feature>
<gene>
    <name evidence="2" type="ORF">LCGC14_0611580</name>
</gene>
<dbReference type="InterPro" id="IPR051044">
    <property type="entry name" value="MAG_DAG_Lipase"/>
</dbReference>
<proteinExistence type="predicted"/>
<dbReference type="PANTHER" id="PTHR11614">
    <property type="entry name" value="PHOSPHOLIPASE-RELATED"/>
    <property type="match status" value="1"/>
</dbReference>
<dbReference type="Pfam" id="PF12146">
    <property type="entry name" value="Hydrolase_4"/>
    <property type="match status" value="1"/>
</dbReference>
<dbReference type="InterPro" id="IPR022742">
    <property type="entry name" value="Hydrolase_4"/>
</dbReference>
<evidence type="ECO:0000259" key="1">
    <source>
        <dbReference type="Pfam" id="PF12146"/>
    </source>
</evidence>
<accession>A0A0F9RC82</accession>
<dbReference type="Gene3D" id="3.40.50.1820">
    <property type="entry name" value="alpha/beta hydrolase"/>
    <property type="match status" value="1"/>
</dbReference>